<dbReference type="EMBL" id="AVCH01000060">
    <property type="protein sequence ID" value="KFN51604.1"/>
    <property type="molecule type" value="Genomic_DNA"/>
</dbReference>
<feature type="domain" description="Peptidase M56" evidence="3">
    <location>
        <begin position="10"/>
        <end position="273"/>
    </location>
</feature>
<feature type="transmembrane region" description="Helical" evidence="2">
    <location>
        <begin position="102"/>
        <end position="120"/>
    </location>
</feature>
<evidence type="ECO:0000256" key="1">
    <source>
        <dbReference type="SAM" id="MobiDB-lite"/>
    </source>
</evidence>
<keyword evidence="5" id="KW-1185">Reference proteome</keyword>
<feature type="non-terminal residue" evidence="4">
    <location>
        <position position="365"/>
    </location>
</feature>
<feature type="compositionally biased region" description="Low complexity" evidence="1">
    <location>
        <begin position="343"/>
        <end position="365"/>
    </location>
</feature>
<organism evidence="4 5">
    <name type="scientific">Arenimonas malthae CC-JY-1</name>
    <dbReference type="NCBI Taxonomy" id="1384054"/>
    <lineage>
        <taxon>Bacteria</taxon>
        <taxon>Pseudomonadati</taxon>
        <taxon>Pseudomonadota</taxon>
        <taxon>Gammaproteobacteria</taxon>
        <taxon>Lysobacterales</taxon>
        <taxon>Lysobacteraceae</taxon>
        <taxon>Arenimonas</taxon>
    </lineage>
</organism>
<evidence type="ECO:0000259" key="3">
    <source>
        <dbReference type="Pfam" id="PF05569"/>
    </source>
</evidence>
<dbReference type="PANTHER" id="PTHR34978:SF3">
    <property type="entry name" value="SLR0241 PROTEIN"/>
    <property type="match status" value="1"/>
</dbReference>
<feature type="region of interest" description="Disordered" evidence="1">
    <location>
        <begin position="327"/>
        <end position="365"/>
    </location>
</feature>
<reference evidence="4 5" key="1">
    <citation type="submission" date="2013-09" db="EMBL/GenBank/DDBJ databases">
        <title>Genome sequencing of Arenimonas malthae.</title>
        <authorList>
            <person name="Chen F."/>
            <person name="Wang G."/>
        </authorList>
    </citation>
    <scope>NUCLEOTIDE SEQUENCE [LARGE SCALE GENOMIC DNA]</scope>
    <source>
        <strain evidence="4 5">CC-JY-1</strain>
    </source>
</reference>
<evidence type="ECO:0000313" key="5">
    <source>
        <dbReference type="Proteomes" id="UP000029392"/>
    </source>
</evidence>
<dbReference type="Proteomes" id="UP000029392">
    <property type="component" value="Unassembled WGS sequence"/>
</dbReference>
<dbReference type="InterPro" id="IPR052173">
    <property type="entry name" value="Beta-lactam_resp_regulator"/>
</dbReference>
<dbReference type="AlphaFoldDB" id="A0A091BLC1"/>
<dbReference type="PANTHER" id="PTHR34978">
    <property type="entry name" value="POSSIBLE SENSOR-TRANSDUCER PROTEIN BLAR"/>
    <property type="match status" value="1"/>
</dbReference>
<comment type="caution">
    <text evidence="4">The sequence shown here is derived from an EMBL/GenBank/DDBJ whole genome shotgun (WGS) entry which is preliminary data.</text>
</comment>
<dbReference type="Pfam" id="PF05569">
    <property type="entry name" value="Peptidase_M56"/>
    <property type="match status" value="1"/>
</dbReference>
<dbReference type="CDD" id="cd07341">
    <property type="entry name" value="M56_BlaR1_MecR1_like"/>
    <property type="match status" value="1"/>
</dbReference>
<evidence type="ECO:0000256" key="2">
    <source>
        <dbReference type="SAM" id="Phobius"/>
    </source>
</evidence>
<proteinExistence type="predicted"/>
<sequence>MAAELLDWGLRASLALAVAIALVLALRAPWRRWLGARSVPWLWLLVPAALLAVSLPGPTVVHEVPAEALPAVAVISDAAAVANLSAAPTIAPDVSAWPVPRTALLAAWAAGALVLAGVLARQQRRFRRRLGALRPRADGSWSAETDSIGPVVIGVLAPRIVVPADFEQRYDAQQRALVLAHERCHLRRGDLPLNLLATALRCVFWFHPLVHVAAARLRLDQELACDASVLAHHPRARRAYATALLNTQLADLGLPVGCAWQSSHPLAWRITMLSKPLPGPSRLLLGAGLALLATSATAAALWQHQPPTIVMLPAIATPAAAAPLPPLAVESGTPAPEPRAVDRVAPAAPAAAPAAVGTPVAAAAP</sequence>
<name>A0A091BLC1_9GAMM</name>
<dbReference type="RefSeq" id="WP_211251947.1">
    <property type="nucleotide sequence ID" value="NZ_AVCH01000060.1"/>
</dbReference>
<keyword evidence="2" id="KW-1133">Transmembrane helix</keyword>
<feature type="transmembrane region" description="Helical" evidence="2">
    <location>
        <begin position="12"/>
        <end position="30"/>
    </location>
</feature>
<feature type="transmembrane region" description="Helical" evidence="2">
    <location>
        <begin position="42"/>
        <end position="61"/>
    </location>
</feature>
<gene>
    <name evidence="4" type="ORF">N790_14615</name>
</gene>
<keyword evidence="2" id="KW-0812">Transmembrane</keyword>
<dbReference type="InterPro" id="IPR008756">
    <property type="entry name" value="Peptidase_M56"/>
</dbReference>
<dbReference type="STRING" id="1384054.N790_14615"/>
<protein>
    <recommendedName>
        <fullName evidence="3">Peptidase M56 domain-containing protein</fullName>
    </recommendedName>
</protein>
<dbReference type="eggNOG" id="COG4219">
    <property type="taxonomic scope" value="Bacteria"/>
</dbReference>
<keyword evidence="2" id="KW-0472">Membrane</keyword>
<evidence type="ECO:0000313" key="4">
    <source>
        <dbReference type="EMBL" id="KFN51604.1"/>
    </source>
</evidence>
<accession>A0A091BLC1</accession>